<protein>
    <submittedName>
        <fullName evidence="1">Uncharacterized protein</fullName>
    </submittedName>
</protein>
<gene>
    <name evidence="1" type="ORF">GCM10009640_07370</name>
</gene>
<evidence type="ECO:0000313" key="2">
    <source>
        <dbReference type="Proteomes" id="UP001501266"/>
    </source>
</evidence>
<accession>A0ABP4JDU7</accession>
<organism evidence="1 2">
    <name type="scientific">Agrococcus citreus</name>
    <dbReference type="NCBI Taxonomy" id="84643"/>
    <lineage>
        <taxon>Bacteria</taxon>
        <taxon>Bacillati</taxon>
        <taxon>Actinomycetota</taxon>
        <taxon>Actinomycetes</taxon>
        <taxon>Micrococcales</taxon>
        <taxon>Microbacteriaceae</taxon>
        <taxon>Agrococcus</taxon>
    </lineage>
</organism>
<reference evidence="2" key="1">
    <citation type="journal article" date="2019" name="Int. J. Syst. Evol. Microbiol.">
        <title>The Global Catalogue of Microorganisms (GCM) 10K type strain sequencing project: providing services to taxonomists for standard genome sequencing and annotation.</title>
        <authorList>
            <consortium name="The Broad Institute Genomics Platform"/>
            <consortium name="The Broad Institute Genome Sequencing Center for Infectious Disease"/>
            <person name="Wu L."/>
            <person name="Ma J."/>
        </authorList>
    </citation>
    <scope>NUCLEOTIDE SEQUENCE [LARGE SCALE GENOMIC DNA]</scope>
    <source>
        <strain evidence="2">JCM 12398</strain>
    </source>
</reference>
<evidence type="ECO:0000313" key="1">
    <source>
        <dbReference type="EMBL" id="GAA1419514.1"/>
    </source>
</evidence>
<proteinExistence type="predicted"/>
<dbReference type="Proteomes" id="UP001501266">
    <property type="component" value="Unassembled WGS sequence"/>
</dbReference>
<sequence>MSSPDRFGWGQIGRVRSGAASRAAVAGGVQGRSPARHGRYWMDSHPSVSCVVSWSMSMEFDRYCWNAGVAYWSFHCG</sequence>
<keyword evidence="2" id="KW-1185">Reference proteome</keyword>
<dbReference type="EMBL" id="BAAAKK010000001">
    <property type="protein sequence ID" value="GAA1419514.1"/>
    <property type="molecule type" value="Genomic_DNA"/>
</dbReference>
<comment type="caution">
    <text evidence="1">The sequence shown here is derived from an EMBL/GenBank/DDBJ whole genome shotgun (WGS) entry which is preliminary data.</text>
</comment>
<name>A0ABP4JDU7_9MICO</name>